<proteinExistence type="predicted"/>
<keyword evidence="2" id="KW-1185">Reference proteome</keyword>
<dbReference type="EMBL" id="JAPFFL010000010">
    <property type="protein sequence ID" value="KAJ6697236.1"/>
    <property type="molecule type" value="Genomic_DNA"/>
</dbReference>
<reference evidence="1" key="2">
    <citation type="journal article" date="2023" name="Int. J. Mol. Sci.">
        <title>De Novo Assembly and Annotation of 11 Diverse Shrub Willow (Salix) Genomes Reveals Novel Gene Organization in Sex-Linked Regions.</title>
        <authorList>
            <person name="Hyden B."/>
            <person name="Feng K."/>
            <person name="Yates T.B."/>
            <person name="Jawdy S."/>
            <person name="Cereghino C."/>
            <person name="Smart L.B."/>
            <person name="Muchero W."/>
        </authorList>
    </citation>
    <scope>NUCLEOTIDE SEQUENCE [LARGE SCALE GENOMIC DNA]</scope>
    <source>
        <tissue evidence="1">Shoot tip</tissue>
    </source>
</reference>
<reference evidence="1" key="1">
    <citation type="submission" date="2022-11" db="EMBL/GenBank/DDBJ databases">
        <authorList>
            <person name="Hyden B.L."/>
            <person name="Feng K."/>
            <person name="Yates T."/>
            <person name="Jawdy S."/>
            <person name="Smart L.B."/>
            <person name="Muchero W."/>
        </authorList>
    </citation>
    <scope>NUCLEOTIDE SEQUENCE</scope>
    <source>
        <tissue evidence="1">Shoot tip</tissue>
    </source>
</reference>
<evidence type="ECO:0000313" key="1">
    <source>
        <dbReference type="EMBL" id="KAJ6697236.1"/>
    </source>
</evidence>
<name>A0A9Q0Q001_SALVM</name>
<organism evidence="1 2">
    <name type="scientific">Salix viminalis</name>
    <name type="common">Common osier</name>
    <name type="synonym">Basket willow</name>
    <dbReference type="NCBI Taxonomy" id="40686"/>
    <lineage>
        <taxon>Eukaryota</taxon>
        <taxon>Viridiplantae</taxon>
        <taxon>Streptophyta</taxon>
        <taxon>Embryophyta</taxon>
        <taxon>Tracheophyta</taxon>
        <taxon>Spermatophyta</taxon>
        <taxon>Magnoliopsida</taxon>
        <taxon>eudicotyledons</taxon>
        <taxon>Gunneridae</taxon>
        <taxon>Pentapetalae</taxon>
        <taxon>rosids</taxon>
        <taxon>fabids</taxon>
        <taxon>Malpighiales</taxon>
        <taxon>Salicaceae</taxon>
        <taxon>Saliceae</taxon>
        <taxon>Salix</taxon>
    </lineage>
</organism>
<dbReference type="Proteomes" id="UP001151529">
    <property type="component" value="Chromosome 19"/>
</dbReference>
<sequence>MLLQLPLQQLLVALAMRLIRRTLAEICKGLCIAIAAAFCAITADRPLQLQPPFRCNCNRRSTVPLQLQRRAIAMETVEAELCCNGSPPVAITAESRAITTAREANSADANIDSWN</sequence>
<accession>A0A9Q0Q001</accession>
<dbReference type="AlphaFoldDB" id="A0A9Q0Q001"/>
<gene>
    <name evidence="1" type="ORF">OIU85_003589</name>
</gene>
<comment type="caution">
    <text evidence="1">The sequence shown here is derived from an EMBL/GenBank/DDBJ whole genome shotgun (WGS) entry which is preliminary data.</text>
</comment>
<protein>
    <submittedName>
        <fullName evidence="1">Uncharacterized protein</fullName>
    </submittedName>
</protein>
<evidence type="ECO:0000313" key="2">
    <source>
        <dbReference type="Proteomes" id="UP001151529"/>
    </source>
</evidence>